<keyword evidence="2" id="KW-0472">Membrane</keyword>
<feature type="domain" description="DUF6533" evidence="3">
    <location>
        <begin position="14"/>
        <end position="58"/>
    </location>
</feature>
<reference evidence="4" key="1">
    <citation type="submission" date="2020-11" db="EMBL/GenBank/DDBJ databases">
        <authorList>
            <consortium name="DOE Joint Genome Institute"/>
            <person name="Ahrendt S."/>
            <person name="Riley R."/>
            <person name="Andreopoulos W."/>
            <person name="LaButti K."/>
            <person name="Pangilinan J."/>
            <person name="Ruiz-duenas F.J."/>
            <person name="Barrasa J.M."/>
            <person name="Sanchez-Garcia M."/>
            <person name="Camarero S."/>
            <person name="Miyauchi S."/>
            <person name="Serrano A."/>
            <person name="Linde D."/>
            <person name="Babiker R."/>
            <person name="Drula E."/>
            <person name="Ayuso-Fernandez I."/>
            <person name="Pacheco R."/>
            <person name="Padilla G."/>
            <person name="Ferreira P."/>
            <person name="Barriuso J."/>
            <person name="Kellner H."/>
            <person name="Castanera R."/>
            <person name="Alfaro M."/>
            <person name="Ramirez L."/>
            <person name="Pisabarro A.G."/>
            <person name="Kuo A."/>
            <person name="Tritt A."/>
            <person name="Lipzen A."/>
            <person name="He G."/>
            <person name="Yan M."/>
            <person name="Ng V."/>
            <person name="Cullen D."/>
            <person name="Martin F."/>
            <person name="Rosso M.-N."/>
            <person name="Henrissat B."/>
            <person name="Hibbett D."/>
            <person name="Martinez A.T."/>
            <person name="Grigoriev I.V."/>
        </authorList>
    </citation>
    <scope>NUCLEOTIDE SEQUENCE</scope>
    <source>
        <strain evidence="4">AH 44721</strain>
    </source>
</reference>
<evidence type="ECO:0000259" key="3">
    <source>
        <dbReference type="Pfam" id="PF20151"/>
    </source>
</evidence>
<accession>A0A9P5NJG9</accession>
<evidence type="ECO:0000313" key="4">
    <source>
        <dbReference type="EMBL" id="KAF8887032.1"/>
    </source>
</evidence>
<proteinExistence type="predicted"/>
<dbReference type="AlphaFoldDB" id="A0A9P5NJG9"/>
<feature type="transmembrane region" description="Helical" evidence="2">
    <location>
        <begin position="241"/>
        <end position="262"/>
    </location>
</feature>
<comment type="caution">
    <text evidence="4">The sequence shown here is derived from an EMBL/GenBank/DDBJ whole genome shotgun (WGS) entry which is preliminary data.</text>
</comment>
<dbReference type="InterPro" id="IPR045340">
    <property type="entry name" value="DUF6533"/>
</dbReference>
<organism evidence="4 5">
    <name type="scientific">Gymnopilus junonius</name>
    <name type="common">Spectacular rustgill mushroom</name>
    <name type="synonym">Gymnopilus spectabilis subsp. junonius</name>
    <dbReference type="NCBI Taxonomy" id="109634"/>
    <lineage>
        <taxon>Eukaryota</taxon>
        <taxon>Fungi</taxon>
        <taxon>Dikarya</taxon>
        <taxon>Basidiomycota</taxon>
        <taxon>Agaricomycotina</taxon>
        <taxon>Agaricomycetes</taxon>
        <taxon>Agaricomycetidae</taxon>
        <taxon>Agaricales</taxon>
        <taxon>Agaricineae</taxon>
        <taxon>Hymenogastraceae</taxon>
        <taxon>Gymnopilus</taxon>
    </lineage>
</organism>
<dbReference type="Pfam" id="PF20151">
    <property type="entry name" value="DUF6533"/>
    <property type="match status" value="1"/>
</dbReference>
<feature type="transmembrane region" description="Helical" evidence="2">
    <location>
        <begin position="51"/>
        <end position="73"/>
    </location>
</feature>
<dbReference type="Proteomes" id="UP000724874">
    <property type="component" value="Unassembled WGS sequence"/>
</dbReference>
<dbReference type="EMBL" id="JADNYJ010000092">
    <property type="protein sequence ID" value="KAF8887032.1"/>
    <property type="molecule type" value="Genomic_DNA"/>
</dbReference>
<evidence type="ECO:0000256" key="2">
    <source>
        <dbReference type="SAM" id="Phobius"/>
    </source>
</evidence>
<feature type="transmembrane region" description="Helical" evidence="2">
    <location>
        <begin position="99"/>
        <end position="120"/>
    </location>
</feature>
<sequence>MLIYDGEFRIASNVMVASMTVLIFDYLITFPEEFRAIWNQKISKINVLFLLNRYIPFIDTTMALISTFSYMSLHVNFPRSFDFHCSKELILPRQRCRSFYITSTWLIAFGLMVSELILLLRTWLLWQKSKKILWFLGLMSAATFFPGIAVTVKEVVSFECMGNSLFSFVYAPVLNVYCAPVEPVPEGAVGCRLVRSNKLIAVAYILIAISETTVVGLTIMKGGWDRFNSKAKFVRNVYRHGLLFYLYLLIITIANIIVPFMVHQPSYKIYLAVPQRVFHSILCNHVVLYIQSQKTVVDVPLEELTRSGSVFKTNHTGNIVETGRPPTLHSRELESRDSRWQIDEEDLDGNEHEMSLYRNDQWPS</sequence>
<evidence type="ECO:0000313" key="5">
    <source>
        <dbReference type="Proteomes" id="UP000724874"/>
    </source>
</evidence>
<feature type="transmembrane region" description="Helical" evidence="2">
    <location>
        <begin position="199"/>
        <end position="220"/>
    </location>
</feature>
<feature type="transmembrane region" description="Helical" evidence="2">
    <location>
        <begin position="12"/>
        <end position="30"/>
    </location>
</feature>
<keyword evidence="2" id="KW-1133">Transmembrane helix</keyword>
<name>A0A9P5NJG9_GYMJU</name>
<keyword evidence="5" id="KW-1185">Reference proteome</keyword>
<feature type="transmembrane region" description="Helical" evidence="2">
    <location>
        <begin position="132"/>
        <end position="152"/>
    </location>
</feature>
<keyword evidence="2" id="KW-0812">Transmembrane</keyword>
<dbReference type="OrthoDB" id="3341843at2759"/>
<protein>
    <recommendedName>
        <fullName evidence="3">DUF6533 domain-containing protein</fullName>
    </recommendedName>
</protein>
<gene>
    <name evidence="4" type="ORF">CPB84DRAFT_1964450</name>
</gene>
<evidence type="ECO:0000256" key="1">
    <source>
        <dbReference type="SAM" id="MobiDB-lite"/>
    </source>
</evidence>
<feature type="region of interest" description="Disordered" evidence="1">
    <location>
        <begin position="339"/>
        <end position="364"/>
    </location>
</feature>